<evidence type="ECO:0000313" key="5">
    <source>
        <dbReference type="EMBL" id="HGQ73735.1"/>
    </source>
</evidence>
<dbReference type="EMBL" id="DTBP01000013">
    <property type="protein sequence ID" value="HGQ73735.1"/>
    <property type="molecule type" value="Genomic_DNA"/>
</dbReference>
<dbReference type="AlphaFoldDB" id="A0A7C4JMW8"/>
<dbReference type="CDD" id="cd06464">
    <property type="entry name" value="ACD_sHsps-like"/>
    <property type="match status" value="1"/>
</dbReference>
<dbReference type="NCBIfam" id="NF041800">
    <property type="entry name" value="Hsp20"/>
    <property type="match status" value="1"/>
</dbReference>
<comment type="similarity">
    <text evidence="1 2">Belongs to the small heat shock protein (HSP20) family.</text>
</comment>
<dbReference type="Pfam" id="PF00011">
    <property type="entry name" value="HSP20"/>
    <property type="match status" value="1"/>
</dbReference>
<evidence type="ECO:0000259" key="4">
    <source>
        <dbReference type="PROSITE" id="PS51203"/>
    </source>
</evidence>
<organism evidence="5">
    <name type="scientific">Staphylothermus marinus</name>
    <dbReference type="NCBI Taxonomy" id="2280"/>
    <lineage>
        <taxon>Archaea</taxon>
        <taxon>Thermoproteota</taxon>
        <taxon>Thermoprotei</taxon>
        <taxon>Desulfurococcales</taxon>
        <taxon>Desulfurococcaceae</taxon>
        <taxon>Staphylothermus</taxon>
    </lineage>
</organism>
<proteinExistence type="inferred from homology"/>
<dbReference type="InterPro" id="IPR008978">
    <property type="entry name" value="HSP20-like_chaperone"/>
</dbReference>
<evidence type="ECO:0000256" key="2">
    <source>
        <dbReference type="RuleBase" id="RU003616"/>
    </source>
</evidence>
<evidence type="ECO:0000256" key="1">
    <source>
        <dbReference type="PROSITE-ProRule" id="PRU00285"/>
    </source>
</evidence>
<feature type="domain" description="SHSP" evidence="3">
    <location>
        <begin position="82"/>
        <end position="180"/>
    </location>
</feature>
<gene>
    <name evidence="5" type="ORF">ENU20_01480</name>
</gene>
<dbReference type="SUPFAM" id="SSF49764">
    <property type="entry name" value="HSP20-like chaperones"/>
    <property type="match status" value="1"/>
</dbReference>
<dbReference type="InterPro" id="IPR002068">
    <property type="entry name" value="A-crystallin/Hsp20_dom"/>
</dbReference>
<dbReference type="PROSITE" id="PS51203">
    <property type="entry name" value="CS"/>
    <property type="match status" value="1"/>
</dbReference>
<dbReference type="PROSITE" id="PS01031">
    <property type="entry name" value="SHSP"/>
    <property type="match status" value="1"/>
</dbReference>
<protein>
    <submittedName>
        <fullName evidence="5">Hsp20/alpha crystallin family protein</fullName>
    </submittedName>
</protein>
<accession>A0A7C4JMW8</accession>
<reference evidence="5" key="1">
    <citation type="journal article" date="2020" name="mSystems">
        <title>Genome- and Community-Level Interaction Insights into Carbon Utilization and Element Cycling Functions of Hydrothermarchaeota in Hydrothermal Sediment.</title>
        <authorList>
            <person name="Zhou Z."/>
            <person name="Liu Y."/>
            <person name="Xu W."/>
            <person name="Pan J."/>
            <person name="Luo Z.H."/>
            <person name="Li M."/>
        </authorList>
    </citation>
    <scope>NUCLEOTIDE SEQUENCE [LARGE SCALE GENOMIC DNA]</scope>
    <source>
        <strain evidence="5">SpSt-648</strain>
    </source>
</reference>
<feature type="domain" description="CS" evidence="4">
    <location>
        <begin position="87"/>
        <end position="178"/>
    </location>
</feature>
<comment type="caution">
    <text evidence="5">The sequence shown here is derived from an EMBL/GenBank/DDBJ whole genome shotgun (WGS) entry which is preliminary data.</text>
</comment>
<sequence length="180" mass="21733">MSEDWSWWWRRRRRFLDEFLRDIEDMMRYFEEDMENIMREFMREYEKKGVKPFIWGYRIVIGPNGVPKIEQFGNVKRKLGRPVISEEREPIIDVFEDKDTVSVIAELPGVDKDKINVEISSDRRKLYIRASDTNRKYYKEVELPCEVEPESAKAEYKNGILEVKLKKRVEEGKGFRIKID</sequence>
<dbReference type="InterPro" id="IPR007052">
    <property type="entry name" value="CS_dom"/>
</dbReference>
<name>A0A7C4JMW8_STAMA</name>
<evidence type="ECO:0000259" key="3">
    <source>
        <dbReference type="PROSITE" id="PS01031"/>
    </source>
</evidence>
<dbReference type="Gene3D" id="2.60.40.790">
    <property type="match status" value="1"/>
</dbReference>